<evidence type="ECO:0000259" key="1">
    <source>
        <dbReference type="Pfam" id="PF25324"/>
    </source>
</evidence>
<sequence>MAHRMAQRPHLQCVHRKGSLTESKFLSILGNMLLVTERPWTVKHRESDRLITTSQNPVVIGNYDVYSDVSDEPWFARLISYAITGREDAFRDGVRDRNL</sequence>
<evidence type="ECO:0000313" key="3">
    <source>
        <dbReference type="Proteomes" id="UP000243515"/>
    </source>
</evidence>
<protein>
    <recommendedName>
        <fullName evidence="1">DUF7881 domain-containing protein</fullName>
    </recommendedName>
</protein>
<proteinExistence type="predicted"/>
<comment type="caution">
    <text evidence="2">The sequence shown here is derived from an EMBL/GenBank/DDBJ whole genome shotgun (WGS) entry which is preliminary data.</text>
</comment>
<dbReference type="OrthoDB" id="2142759at2759"/>
<organism evidence="2 3">
    <name type="scientific">Elaphomyces granulatus</name>
    <dbReference type="NCBI Taxonomy" id="519963"/>
    <lineage>
        <taxon>Eukaryota</taxon>
        <taxon>Fungi</taxon>
        <taxon>Dikarya</taxon>
        <taxon>Ascomycota</taxon>
        <taxon>Pezizomycotina</taxon>
        <taxon>Eurotiomycetes</taxon>
        <taxon>Eurotiomycetidae</taxon>
        <taxon>Eurotiales</taxon>
        <taxon>Elaphomycetaceae</taxon>
        <taxon>Elaphomyces</taxon>
    </lineage>
</organism>
<dbReference type="AlphaFoldDB" id="A0A232LP40"/>
<name>A0A232LP40_9EURO</name>
<dbReference type="Proteomes" id="UP000243515">
    <property type="component" value="Unassembled WGS sequence"/>
</dbReference>
<accession>A0A232LP40</accession>
<dbReference type="Pfam" id="PF25324">
    <property type="entry name" value="DUF7881"/>
    <property type="match status" value="1"/>
</dbReference>
<dbReference type="InterPro" id="IPR057203">
    <property type="entry name" value="DUF7881"/>
</dbReference>
<evidence type="ECO:0000313" key="2">
    <source>
        <dbReference type="EMBL" id="OXV05923.1"/>
    </source>
</evidence>
<gene>
    <name evidence="2" type="ORF">Egran_06310</name>
</gene>
<reference evidence="2 3" key="1">
    <citation type="journal article" date="2015" name="Environ. Microbiol.">
        <title>Metagenome sequence of Elaphomyces granulatus from sporocarp tissue reveals Ascomycota ectomycorrhizal fingerprints of genome expansion and a Proteobacteria-rich microbiome.</title>
        <authorList>
            <person name="Quandt C.A."/>
            <person name="Kohler A."/>
            <person name="Hesse C.N."/>
            <person name="Sharpton T.J."/>
            <person name="Martin F."/>
            <person name="Spatafora J.W."/>
        </authorList>
    </citation>
    <scope>NUCLEOTIDE SEQUENCE [LARGE SCALE GENOMIC DNA]</scope>
    <source>
        <strain evidence="2 3">OSC145934</strain>
    </source>
</reference>
<feature type="domain" description="DUF7881" evidence="1">
    <location>
        <begin position="16"/>
        <end position="69"/>
    </location>
</feature>
<keyword evidence="3" id="KW-1185">Reference proteome</keyword>
<dbReference type="EMBL" id="NPHW01006306">
    <property type="protein sequence ID" value="OXV05923.1"/>
    <property type="molecule type" value="Genomic_DNA"/>
</dbReference>